<organism evidence="1 2">
    <name type="scientific">Arachis hypogaea</name>
    <name type="common">Peanut</name>
    <dbReference type="NCBI Taxonomy" id="3818"/>
    <lineage>
        <taxon>Eukaryota</taxon>
        <taxon>Viridiplantae</taxon>
        <taxon>Streptophyta</taxon>
        <taxon>Embryophyta</taxon>
        <taxon>Tracheophyta</taxon>
        <taxon>Spermatophyta</taxon>
        <taxon>Magnoliopsida</taxon>
        <taxon>eudicotyledons</taxon>
        <taxon>Gunneridae</taxon>
        <taxon>Pentapetalae</taxon>
        <taxon>rosids</taxon>
        <taxon>fabids</taxon>
        <taxon>Fabales</taxon>
        <taxon>Fabaceae</taxon>
        <taxon>Papilionoideae</taxon>
        <taxon>50 kb inversion clade</taxon>
        <taxon>dalbergioids sensu lato</taxon>
        <taxon>Dalbergieae</taxon>
        <taxon>Pterocarpus clade</taxon>
        <taxon>Arachis</taxon>
    </lineage>
</organism>
<dbReference type="Proteomes" id="UP000289738">
    <property type="component" value="Chromosome B05"/>
</dbReference>
<comment type="caution">
    <text evidence="1">The sequence shown here is derived from an EMBL/GenBank/DDBJ whole genome shotgun (WGS) entry which is preliminary data.</text>
</comment>
<sequence>MARQAENDGDINRLNETSHYIGAADFELLGARPPVAPQQAAQRKESFTLKLVWLQDRYLMTDKFNNLMHLRWLPLLRDFGECSAFFWDSAVLAWTYQSLCSAAQRGVTDIADCTPLLMLVGLQQQSKDQHEARVLHLRVSIDRLSGECTMTLLCRLSASWFREKEEWGTWLSAVPLVFFNIVRFHQVDWVKRQFNGEQ</sequence>
<evidence type="ECO:0000313" key="1">
    <source>
        <dbReference type="EMBL" id="RYR10970.1"/>
    </source>
</evidence>
<protein>
    <recommendedName>
        <fullName evidence="3">Aminotransferase-like plant mobile domain-containing protein</fullName>
    </recommendedName>
</protein>
<gene>
    <name evidence="1" type="ORF">Ahy_B05g079460</name>
</gene>
<dbReference type="PANTHER" id="PTHR46033:SF8">
    <property type="entry name" value="PROTEIN MAINTENANCE OF MERISTEMS-LIKE"/>
    <property type="match status" value="1"/>
</dbReference>
<dbReference type="InterPro" id="IPR044824">
    <property type="entry name" value="MAIN-like"/>
</dbReference>
<dbReference type="AlphaFoldDB" id="A0A444Z9W6"/>
<reference evidence="1 2" key="1">
    <citation type="submission" date="2019-01" db="EMBL/GenBank/DDBJ databases">
        <title>Sequencing of cultivated peanut Arachis hypogaea provides insights into genome evolution and oil improvement.</title>
        <authorList>
            <person name="Chen X."/>
        </authorList>
    </citation>
    <scope>NUCLEOTIDE SEQUENCE [LARGE SCALE GENOMIC DNA]</scope>
    <source>
        <strain evidence="2">cv. Fuhuasheng</strain>
        <tissue evidence="1">Leaves</tissue>
    </source>
</reference>
<name>A0A444Z9W6_ARAHY</name>
<proteinExistence type="predicted"/>
<accession>A0A444Z9W6</accession>
<evidence type="ECO:0000313" key="2">
    <source>
        <dbReference type="Proteomes" id="UP000289738"/>
    </source>
</evidence>
<evidence type="ECO:0008006" key="3">
    <source>
        <dbReference type="Google" id="ProtNLM"/>
    </source>
</evidence>
<dbReference type="EMBL" id="SDMP01000015">
    <property type="protein sequence ID" value="RYR10970.1"/>
    <property type="molecule type" value="Genomic_DNA"/>
</dbReference>
<dbReference type="GO" id="GO:0010073">
    <property type="term" value="P:meristem maintenance"/>
    <property type="evidence" value="ECO:0007669"/>
    <property type="project" value="InterPro"/>
</dbReference>
<keyword evidence="2" id="KW-1185">Reference proteome</keyword>
<dbReference type="PANTHER" id="PTHR46033">
    <property type="entry name" value="PROTEIN MAIN-LIKE 2"/>
    <property type="match status" value="1"/>
</dbReference>